<evidence type="ECO:0000259" key="8">
    <source>
        <dbReference type="PROSITE" id="PS50035"/>
    </source>
</evidence>
<dbReference type="Gene3D" id="3.30.870.10">
    <property type="entry name" value="Endonuclease Chain A"/>
    <property type="match status" value="1"/>
</dbReference>
<evidence type="ECO:0000313" key="9">
    <source>
        <dbReference type="EMBL" id="AAP57239.1"/>
    </source>
</evidence>
<dbReference type="PROSITE" id="PS50035">
    <property type="entry name" value="PLD"/>
    <property type="match status" value="1"/>
</dbReference>
<sequence length="190" mass="20421">MASSVLKPLALAFALIAGASVQTLALAAEVDGPRRIEVGFSPEGSAQKLVLRTIEVASSSIRLSAYVFTNPDVTRALIAAKQRGVDVAVVADHRSNLQEQRTSAARHALTLLAKAGIPTRTVDAYAIHHDKFMVVDGMTVETGSFNFTAAAAKSNSENALVVWNDPALAETYLNHWQSRWDQGIAFKAKY</sequence>
<evidence type="ECO:0000256" key="2">
    <source>
        <dbReference type="ARBA" id="ARBA00008664"/>
    </source>
</evidence>
<comment type="catalytic activity">
    <reaction evidence="1">
        <text>a 1,2-diacyl-sn-glycero-3-phosphocholine + H2O = a 1,2-diacyl-sn-glycero-3-phosphate + choline + H(+)</text>
        <dbReference type="Rhea" id="RHEA:14445"/>
        <dbReference type="ChEBI" id="CHEBI:15354"/>
        <dbReference type="ChEBI" id="CHEBI:15377"/>
        <dbReference type="ChEBI" id="CHEBI:15378"/>
        <dbReference type="ChEBI" id="CHEBI:57643"/>
        <dbReference type="ChEBI" id="CHEBI:58608"/>
        <dbReference type="EC" id="3.1.4.4"/>
    </reaction>
</comment>
<keyword evidence="6" id="KW-0443">Lipid metabolism</keyword>
<dbReference type="PANTHER" id="PTHR43856:SF1">
    <property type="entry name" value="MITOCHONDRIAL CARDIOLIPIN HYDROLASE"/>
    <property type="match status" value="1"/>
</dbReference>
<dbReference type="GO" id="GO:0006793">
    <property type="term" value="P:phosphorus metabolic process"/>
    <property type="evidence" value="ECO:0007669"/>
    <property type="project" value="UniProtKB-ARBA"/>
</dbReference>
<evidence type="ECO:0000256" key="7">
    <source>
        <dbReference type="SAM" id="SignalP"/>
    </source>
</evidence>
<dbReference type="InterPro" id="IPR025202">
    <property type="entry name" value="PLD-like_dom"/>
</dbReference>
<evidence type="ECO:0000256" key="1">
    <source>
        <dbReference type="ARBA" id="ARBA00000798"/>
    </source>
</evidence>
<evidence type="ECO:0000256" key="3">
    <source>
        <dbReference type="ARBA" id="ARBA00012027"/>
    </source>
</evidence>
<dbReference type="EC" id="3.1.4.4" evidence="3"/>
<dbReference type="CDD" id="cd09170">
    <property type="entry name" value="PLDc_Nuc"/>
    <property type="match status" value="1"/>
</dbReference>
<feature type="chain" id="PRO_5004295128" description="phospholipase D" evidence="7">
    <location>
        <begin position="28"/>
        <end position="190"/>
    </location>
</feature>
<dbReference type="SMART" id="SM00155">
    <property type="entry name" value="PLDc"/>
    <property type="match status" value="1"/>
</dbReference>
<dbReference type="InterPro" id="IPR051406">
    <property type="entry name" value="PLD_domain"/>
</dbReference>
<dbReference type="GO" id="GO:0004630">
    <property type="term" value="F:phospholipase D activity"/>
    <property type="evidence" value="ECO:0007669"/>
    <property type="project" value="UniProtKB-EC"/>
</dbReference>
<keyword evidence="5" id="KW-0442">Lipid degradation</keyword>
<feature type="signal peptide" evidence="7">
    <location>
        <begin position="1"/>
        <end position="27"/>
    </location>
</feature>
<keyword evidence="4" id="KW-0378">Hydrolase</keyword>
<organism evidence="9">
    <name type="scientific">Pseudomonas putida</name>
    <name type="common">Arthrobacter siderocapsulatus</name>
    <dbReference type="NCBI Taxonomy" id="303"/>
    <lineage>
        <taxon>Bacteria</taxon>
        <taxon>Pseudomonadati</taxon>
        <taxon>Pseudomonadota</taxon>
        <taxon>Gammaproteobacteria</taxon>
        <taxon>Pseudomonadales</taxon>
        <taxon>Pseudomonadaceae</taxon>
        <taxon>Pseudomonas</taxon>
    </lineage>
</organism>
<dbReference type="Pfam" id="PF13091">
    <property type="entry name" value="PLDc_2"/>
    <property type="match status" value="1"/>
</dbReference>
<dbReference type="PANTHER" id="PTHR43856">
    <property type="entry name" value="CARDIOLIPIN HYDROLASE"/>
    <property type="match status" value="1"/>
</dbReference>
<evidence type="ECO:0000256" key="6">
    <source>
        <dbReference type="ARBA" id="ARBA00023098"/>
    </source>
</evidence>
<feature type="domain" description="PLD phosphodiesterase" evidence="8">
    <location>
        <begin position="124"/>
        <end position="151"/>
    </location>
</feature>
<dbReference type="GO" id="GO:0016891">
    <property type="term" value="F:RNA endonuclease activity producing 5'-phosphomonoesters, hydrolytic mechanism"/>
    <property type="evidence" value="ECO:0007669"/>
    <property type="project" value="TreeGrafter"/>
</dbReference>
<geneLocation type="plasmid" evidence="9">
    <name>pBI709</name>
</geneLocation>
<name>Q7X3K5_PSEPU</name>
<dbReference type="SUPFAM" id="SSF56024">
    <property type="entry name" value="Phospholipase D/nuclease"/>
    <property type="match status" value="1"/>
</dbReference>
<protein>
    <recommendedName>
        <fullName evidence="3">phospholipase D</fullName>
        <ecNumber evidence="3">3.1.4.4</ecNumber>
    </recommendedName>
</protein>
<dbReference type="EMBL" id="AY299015">
    <property type="protein sequence ID" value="AAP57239.1"/>
    <property type="molecule type" value="Genomic_DNA"/>
</dbReference>
<comment type="similarity">
    <text evidence="2">Belongs to the phospholipase D family.</text>
</comment>
<evidence type="ECO:0000256" key="4">
    <source>
        <dbReference type="ARBA" id="ARBA00022801"/>
    </source>
</evidence>
<dbReference type="InterPro" id="IPR001736">
    <property type="entry name" value="PLipase_D/transphosphatidylase"/>
</dbReference>
<dbReference type="AlphaFoldDB" id="Q7X3K5"/>
<keyword evidence="9" id="KW-0614">Plasmid</keyword>
<dbReference type="GO" id="GO:0016042">
    <property type="term" value="P:lipid catabolic process"/>
    <property type="evidence" value="ECO:0007669"/>
    <property type="project" value="UniProtKB-KW"/>
</dbReference>
<proteinExistence type="inferred from homology"/>
<reference evidence="9" key="1">
    <citation type="submission" date="2003-05" db="EMBL/GenBank/DDBJ databases">
        <title>Characterization of the transfer region of the conjugative 60 kb plasmid pBI709.</title>
        <authorList>
            <person name="Battermann A."/>
            <person name="Disque-Kochem C."/>
            <person name="Dreiseikelmann B."/>
        </authorList>
    </citation>
    <scope>NUCLEOTIDE SEQUENCE</scope>
    <source>
        <plasmid evidence="9">pBI709</plasmid>
    </source>
</reference>
<gene>
    <name evidence="9" type="primary">nuc2</name>
</gene>
<keyword evidence="7" id="KW-0732">Signal</keyword>
<accession>Q7X3K5</accession>
<evidence type="ECO:0000256" key="5">
    <source>
        <dbReference type="ARBA" id="ARBA00022963"/>
    </source>
</evidence>